<dbReference type="RefSeq" id="WP_150892210.1">
    <property type="nucleotide sequence ID" value="NZ_VYUY01000006.1"/>
</dbReference>
<comment type="caution">
    <text evidence="2">The sequence shown here is derived from an EMBL/GenBank/DDBJ whole genome shotgun (WGS) entry which is preliminary data.</text>
</comment>
<reference evidence="3" key="1">
    <citation type="submission" date="2019-09" db="EMBL/GenBank/DDBJ databases">
        <title>Mumia zhuanghuii sp. nov. isolated from the intestinal contents of plateau pika (Ochotona curzoniae) in the Qinghai-Tibet plateau of China.</title>
        <authorList>
            <person name="Tian Z."/>
        </authorList>
    </citation>
    <scope>NUCLEOTIDE SEQUENCE [LARGE SCALE GENOMIC DNA]</scope>
    <source>
        <strain evidence="3">L-033</strain>
    </source>
</reference>
<dbReference type="Pfam" id="PF13391">
    <property type="entry name" value="HNH_2"/>
    <property type="match status" value="1"/>
</dbReference>
<dbReference type="InterPro" id="IPR003615">
    <property type="entry name" value="HNH_nuc"/>
</dbReference>
<dbReference type="AlphaFoldDB" id="A0A5N0TKE8"/>
<keyword evidence="3" id="KW-1185">Reference proteome</keyword>
<dbReference type="Pfam" id="PF02720">
    <property type="entry name" value="DUF222"/>
    <property type="match status" value="1"/>
</dbReference>
<gene>
    <name evidence="2" type="ORF">F6B40_03925</name>
</gene>
<evidence type="ECO:0000313" key="2">
    <source>
        <dbReference type="EMBL" id="KAA9134854.1"/>
    </source>
</evidence>
<proteinExistence type="predicted"/>
<evidence type="ECO:0000313" key="3">
    <source>
        <dbReference type="Proteomes" id="UP000326838"/>
    </source>
</evidence>
<feature type="domain" description="HNH nuclease" evidence="1">
    <location>
        <begin position="378"/>
        <end position="430"/>
    </location>
</feature>
<dbReference type="CDD" id="cd00085">
    <property type="entry name" value="HNHc"/>
    <property type="match status" value="1"/>
</dbReference>
<name>A0A5N0TKE8_9MICO</name>
<accession>A0A5N0TKE8</accession>
<dbReference type="Gene3D" id="1.10.30.50">
    <property type="match status" value="1"/>
</dbReference>
<evidence type="ECO:0000259" key="1">
    <source>
        <dbReference type="SMART" id="SM00507"/>
    </source>
</evidence>
<dbReference type="EMBL" id="VYUY01000006">
    <property type="protein sequence ID" value="KAA9134854.1"/>
    <property type="molecule type" value="Genomic_DNA"/>
</dbReference>
<dbReference type="InterPro" id="IPR003870">
    <property type="entry name" value="DUF222"/>
</dbReference>
<dbReference type="SMART" id="SM00507">
    <property type="entry name" value="HNHc"/>
    <property type="match status" value="1"/>
</dbReference>
<dbReference type="Proteomes" id="UP000326838">
    <property type="component" value="Unassembled WGS sequence"/>
</dbReference>
<organism evidence="2 3">
    <name type="scientific">Microbacterium caowuchunii</name>
    <dbReference type="NCBI Taxonomy" id="2614638"/>
    <lineage>
        <taxon>Bacteria</taxon>
        <taxon>Bacillati</taxon>
        <taxon>Actinomycetota</taxon>
        <taxon>Actinomycetes</taxon>
        <taxon>Micrococcales</taxon>
        <taxon>Microbacteriaceae</taxon>
        <taxon>Microbacterium</taxon>
    </lineage>
</organism>
<sequence>MTTTSAPLLPLSEVSERLREAVTSIVAPEQLSAMPDAELLALLRVAEELGRAVDGLRVLASGEVGERSRATLGPERLSARSGCHSPAELIERIGCVSGQVARSRLRLAERLRPGYSLTGELLPGAFPAVREAVTSGTLGIEAAAAIIEPLAPVLDRGSILASLTGADGIRSAERELVDAAAAGEPADGVRIMAQTWALFLDPDGPLRDDDRGRRERGLTLGRPRHGTVPIRGVLMPEVAAQLQRLLDAYLNPRVDEQGPHFVPDAPDDAPPVHDDLEQRTPAQRRHDALAGILSVAASSDGAPRLGGGAPTLVVTVTPDQLDDPSGIAFLQGGAQDAAAVSASVARHIGCAGAVQRLVLDGEGRIIELGTVQRIFNAHQRRAIMVRDGECVIPGCHVPAPWCEIHHVVPHARGGPTHTDNGVPLCWHHHRTIDTGGWQIEMRAGLPWVRPPGWIDPHRTWQPGGSATMRAWLTLRLDDEAGPRPGRR</sequence>
<protein>
    <submittedName>
        <fullName evidence="2">DUF222 domain-containing protein</fullName>
    </submittedName>
</protein>